<dbReference type="CDD" id="cd03877">
    <property type="entry name" value="M28_like"/>
    <property type="match status" value="1"/>
</dbReference>
<gene>
    <name evidence="2" type="ORF">J2I46_26040</name>
</gene>
<name>A0ABS3JPZ1_9BACT</name>
<feature type="domain" description="Peptidase M28" evidence="1">
    <location>
        <begin position="146"/>
        <end position="356"/>
    </location>
</feature>
<dbReference type="PANTHER" id="PTHR12147:SF26">
    <property type="entry name" value="PEPTIDASE M28 DOMAIN-CONTAINING PROTEIN"/>
    <property type="match status" value="1"/>
</dbReference>
<dbReference type="SUPFAM" id="SSF53187">
    <property type="entry name" value="Zn-dependent exopeptidases"/>
    <property type="match status" value="1"/>
</dbReference>
<dbReference type="InterPro" id="IPR007484">
    <property type="entry name" value="Peptidase_M28"/>
</dbReference>
<evidence type="ECO:0000259" key="1">
    <source>
        <dbReference type="Pfam" id="PF04389"/>
    </source>
</evidence>
<proteinExistence type="predicted"/>
<dbReference type="RefSeq" id="WP_207332027.1">
    <property type="nucleotide sequence ID" value="NZ_JAFMYW010000010.1"/>
</dbReference>
<dbReference type="Gene3D" id="3.40.630.10">
    <property type="entry name" value="Zn peptidases"/>
    <property type="match status" value="1"/>
</dbReference>
<comment type="caution">
    <text evidence="2">The sequence shown here is derived from an EMBL/GenBank/DDBJ whole genome shotgun (WGS) entry which is preliminary data.</text>
</comment>
<evidence type="ECO:0000313" key="3">
    <source>
        <dbReference type="Proteomes" id="UP000664628"/>
    </source>
</evidence>
<dbReference type="PANTHER" id="PTHR12147">
    <property type="entry name" value="METALLOPEPTIDASE M28 FAMILY MEMBER"/>
    <property type="match status" value="1"/>
</dbReference>
<dbReference type="Pfam" id="PF04389">
    <property type="entry name" value="Peptidase_M28"/>
    <property type="match status" value="1"/>
</dbReference>
<accession>A0ABS3JPZ1</accession>
<reference evidence="2 3" key="1">
    <citation type="submission" date="2021-03" db="EMBL/GenBank/DDBJ databases">
        <title>Fibrella sp. HMF5405 genome sequencing and assembly.</title>
        <authorList>
            <person name="Kang H."/>
            <person name="Kim H."/>
            <person name="Bae S."/>
            <person name="Joh K."/>
        </authorList>
    </citation>
    <scope>NUCLEOTIDE SEQUENCE [LARGE SCALE GENOMIC DNA]</scope>
    <source>
        <strain evidence="2 3">HMF5405</strain>
    </source>
</reference>
<evidence type="ECO:0000313" key="2">
    <source>
        <dbReference type="EMBL" id="MBO0952069.1"/>
    </source>
</evidence>
<dbReference type="Proteomes" id="UP000664628">
    <property type="component" value="Unassembled WGS sequence"/>
</dbReference>
<sequence length="363" mass="40697">MPSTLSVKRGYLISGLIFLGNCCLAQTDLSQVRVSVGLLKKHVYALASDSLQGRETGQQGQRDAALYCSRVFTKSRLTPIFRLDSARFSYRQTYPFISTAITPYGAMSAPYGKRTGQSADMVVNRFELVQIPKNRQDSLQVSYGQNVAGLLIGTDLKKEFVIVSAHYDHLGRKRGVLYPGADDNASGTASVLSIAATFDSLARLGIRPRRSILFALFSGEEGGLIGSQYFVWNFPFSLSQIACDLNIDMVGRVDAEHRKKPDYCYLIAGPRDKTLRQVVDQANTQSVNMVLNRDYDTEYDPNQYYYRSDHYNFGKEGIPVIFFMDGTHPDYHRPSDTADKINYEVLQKRATLVLQTAWLLANQ</sequence>
<protein>
    <submittedName>
        <fullName evidence="2">M28 family peptidase</fullName>
    </submittedName>
</protein>
<keyword evidence="3" id="KW-1185">Reference proteome</keyword>
<dbReference type="EMBL" id="JAFMYW010000010">
    <property type="protein sequence ID" value="MBO0952069.1"/>
    <property type="molecule type" value="Genomic_DNA"/>
</dbReference>
<dbReference type="InterPro" id="IPR045175">
    <property type="entry name" value="M28_fam"/>
</dbReference>
<organism evidence="2 3">
    <name type="scientific">Fibrella forsythiae</name>
    <dbReference type="NCBI Taxonomy" id="2817061"/>
    <lineage>
        <taxon>Bacteria</taxon>
        <taxon>Pseudomonadati</taxon>
        <taxon>Bacteroidota</taxon>
        <taxon>Cytophagia</taxon>
        <taxon>Cytophagales</taxon>
        <taxon>Spirosomataceae</taxon>
        <taxon>Fibrella</taxon>
    </lineage>
</organism>